<evidence type="ECO:0000313" key="3">
    <source>
        <dbReference type="Proteomes" id="UP000314294"/>
    </source>
</evidence>
<dbReference type="AlphaFoldDB" id="A0A4Z2FX79"/>
<comment type="caution">
    <text evidence="2">The sequence shown here is derived from an EMBL/GenBank/DDBJ whole genome shotgun (WGS) entry which is preliminary data.</text>
</comment>
<keyword evidence="3" id="KW-1185">Reference proteome</keyword>
<dbReference type="Proteomes" id="UP000314294">
    <property type="component" value="Unassembled WGS sequence"/>
</dbReference>
<organism evidence="2 3">
    <name type="scientific">Liparis tanakae</name>
    <name type="common">Tanaka's snailfish</name>
    <dbReference type="NCBI Taxonomy" id="230148"/>
    <lineage>
        <taxon>Eukaryota</taxon>
        <taxon>Metazoa</taxon>
        <taxon>Chordata</taxon>
        <taxon>Craniata</taxon>
        <taxon>Vertebrata</taxon>
        <taxon>Euteleostomi</taxon>
        <taxon>Actinopterygii</taxon>
        <taxon>Neopterygii</taxon>
        <taxon>Teleostei</taxon>
        <taxon>Neoteleostei</taxon>
        <taxon>Acanthomorphata</taxon>
        <taxon>Eupercaria</taxon>
        <taxon>Perciformes</taxon>
        <taxon>Cottioidei</taxon>
        <taxon>Cottales</taxon>
        <taxon>Liparidae</taxon>
        <taxon>Liparis</taxon>
    </lineage>
</organism>
<protein>
    <submittedName>
        <fullName evidence="2">Uncharacterized protein</fullName>
    </submittedName>
</protein>
<accession>A0A4Z2FX79</accession>
<evidence type="ECO:0000313" key="2">
    <source>
        <dbReference type="EMBL" id="TNN45134.1"/>
    </source>
</evidence>
<gene>
    <name evidence="2" type="ORF">EYF80_044673</name>
</gene>
<feature type="region of interest" description="Disordered" evidence="1">
    <location>
        <begin position="1"/>
        <end position="71"/>
    </location>
</feature>
<proteinExistence type="predicted"/>
<reference evidence="2 3" key="1">
    <citation type="submission" date="2019-03" db="EMBL/GenBank/DDBJ databases">
        <title>First draft genome of Liparis tanakae, snailfish: a comprehensive survey of snailfish specific genes.</title>
        <authorList>
            <person name="Kim W."/>
            <person name="Song I."/>
            <person name="Jeong J.-H."/>
            <person name="Kim D."/>
            <person name="Kim S."/>
            <person name="Ryu S."/>
            <person name="Song J.Y."/>
            <person name="Lee S.K."/>
        </authorList>
    </citation>
    <scope>NUCLEOTIDE SEQUENCE [LARGE SCALE GENOMIC DNA]</scope>
    <source>
        <tissue evidence="2">Muscle</tissue>
    </source>
</reference>
<name>A0A4Z2FX79_9TELE</name>
<evidence type="ECO:0000256" key="1">
    <source>
        <dbReference type="SAM" id="MobiDB-lite"/>
    </source>
</evidence>
<sequence length="71" mass="7575">MSLPERAWLHSIEAPPPSPDETTHRAESSGPGVGQSPQRGAGKFWSLNRVAAEPSPGGSDWIYTRSSDTAD</sequence>
<dbReference type="EMBL" id="SRLO01000865">
    <property type="protein sequence ID" value="TNN45134.1"/>
    <property type="molecule type" value="Genomic_DNA"/>
</dbReference>